<feature type="compositionally biased region" description="Acidic residues" evidence="1">
    <location>
        <begin position="64"/>
        <end position="79"/>
    </location>
</feature>
<organism evidence="2">
    <name type="scientific">Pararge aegeria</name>
    <name type="common">speckled wood butterfly</name>
    <dbReference type="NCBI Taxonomy" id="116150"/>
    <lineage>
        <taxon>Eukaryota</taxon>
        <taxon>Metazoa</taxon>
        <taxon>Ecdysozoa</taxon>
        <taxon>Arthropoda</taxon>
        <taxon>Hexapoda</taxon>
        <taxon>Insecta</taxon>
        <taxon>Pterygota</taxon>
        <taxon>Neoptera</taxon>
        <taxon>Endopterygota</taxon>
        <taxon>Lepidoptera</taxon>
        <taxon>Glossata</taxon>
        <taxon>Ditrysia</taxon>
        <taxon>Papilionoidea</taxon>
        <taxon>Nymphalidae</taxon>
        <taxon>Satyrinae</taxon>
        <taxon>Satyrini</taxon>
        <taxon>Parargina</taxon>
        <taxon>Pararge</taxon>
    </lineage>
</organism>
<evidence type="ECO:0000313" key="2">
    <source>
        <dbReference type="EMBL" id="JAA86279.1"/>
    </source>
</evidence>
<protein>
    <submittedName>
        <fullName evidence="2">Uncharacterized protein</fullName>
    </submittedName>
</protein>
<dbReference type="EMBL" id="GAIX01006281">
    <property type="protein sequence ID" value="JAA86279.1"/>
    <property type="molecule type" value="Transcribed_RNA"/>
</dbReference>
<proteinExistence type="predicted"/>
<feature type="region of interest" description="Disordered" evidence="1">
    <location>
        <begin position="59"/>
        <end position="79"/>
    </location>
</feature>
<reference evidence="2" key="2">
    <citation type="submission" date="2013-05" db="EMBL/GenBank/DDBJ databases">
        <authorList>
            <person name="Carter J.-M."/>
            <person name="Baker S.C."/>
            <person name="Pink R."/>
            <person name="Carter D.R.F."/>
            <person name="Collins A."/>
            <person name="Tomlin J."/>
            <person name="Gibbs M."/>
            <person name="Breuker C.J."/>
        </authorList>
    </citation>
    <scope>NUCLEOTIDE SEQUENCE</scope>
    <source>
        <tissue evidence="2">Ovary</tissue>
    </source>
</reference>
<name>S4P7Q8_9NEOP</name>
<reference evidence="2" key="1">
    <citation type="journal article" date="2013" name="BMC Genomics">
        <title>Unscrambling butterfly oogenesis.</title>
        <authorList>
            <person name="Carter J.M."/>
            <person name="Baker S.C."/>
            <person name="Pink R."/>
            <person name="Carter D.R."/>
            <person name="Collins A."/>
            <person name="Tomlin J."/>
            <person name="Gibbs M."/>
            <person name="Breuker C.J."/>
        </authorList>
    </citation>
    <scope>NUCLEOTIDE SEQUENCE</scope>
    <source>
        <tissue evidence="2">Ovary</tissue>
    </source>
</reference>
<accession>S4P7Q8</accession>
<evidence type="ECO:0000256" key="1">
    <source>
        <dbReference type="SAM" id="MobiDB-lite"/>
    </source>
</evidence>
<sequence>MKYFEQPESNIEVLIKEAIDSVTPDDFKEQMNHVKVMEKRYWVQDVTKEDEFEKFITDLGLTSEDSEQSSDDHDDIEDV</sequence>
<dbReference type="AlphaFoldDB" id="S4P7Q8"/>